<dbReference type="OrthoDB" id="1523414at2"/>
<sequence length="366" mass="40822">MSNVKKLVSDYLFLGFVVVPTLLSILYFGFLASDVYISESRFVVRSPEKPSMSGLGVMFKSAGIANSSDEAYAADDYIISRDALHSINTDNAFVRAYSDPRVSVFNRYDPVKISSSFEDLYLYFQRKVKVDNNSTTGITTLTVRAYQPQNAQKFNEELLKMAEDTVNHLNERARSDLIQFATREVREAEAAAQKAAIAIADYRNSHRIMNPEQQASGQLQMLSKFEDALIATRAQLATMQKTTANNPGIAVLQNRIMSLSKEMTNEVTKISGTDGSLASKASDYQGLILADQIAGKQLAAAVSSLEQAQMEARRQQSYVERIAQPSLPDASEEPYRMRDIFATFLMGLILWNIARMLNASVREHMD</sequence>
<dbReference type="Proteomes" id="UP000077786">
    <property type="component" value="Unassembled WGS sequence"/>
</dbReference>
<dbReference type="PANTHER" id="PTHR32309">
    <property type="entry name" value="TYROSINE-PROTEIN KINASE"/>
    <property type="match status" value="1"/>
</dbReference>
<proteinExistence type="predicted"/>
<dbReference type="InterPro" id="IPR050445">
    <property type="entry name" value="Bact_polysacc_biosynth/exp"/>
</dbReference>
<dbReference type="GO" id="GO:0004713">
    <property type="term" value="F:protein tyrosine kinase activity"/>
    <property type="evidence" value="ECO:0007669"/>
    <property type="project" value="TreeGrafter"/>
</dbReference>
<dbReference type="AlphaFoldDB" id="A0A1B6VND5"/>
<reference evidence="1 2" key="1">
    <citation type="submission" date="2016-03" db="EMBL/GenBank/DDBJ databases">
        <title>Draft genome sequence of Gluconobacter cerinus strain CECT 9110.</title>
        <authorList>
            <person name="Sainz F."/>
            <person name="Mas A."/>
            <person name="Torija M.J."/>
        </authorList>
    </citation>
    <scope>NUCLEOTIDE SEQUENCE [LARGE SCALE GENOMIC DNA]</scope>
    <source>
        <strain evidence="1 2">CECT 9110</strain>
    </source>
</reference>
<evidence type="ECO:0000313" key="1">
    <source>
        <dbReference type="EMBL" id="OAJ68730.1"/>
    </source>
</evidence>
<comment type="caution">
    <text evidence="1">The sequence shown here is derived from an EMBL/GenBank/DDBJ whole genome shotgun (WGS) entry which is preliminary data.</text>
</comment>
<organism evidence="1 2">
    <name type="scientific">Gluconobacter cerinus</name>
    <dbReference type="NCBI Taxonomy" id="38307"/>
    <lineage>
        <taxon>Bacteria</taxon>
        <taxon>Pseudomonadati</taxon>
        <taxon>Pseudomonadota</taxon>
        <taxon>Alphaproteobacteria</taxon>
        <taxon>Acetobacterales</taxon>
        <taxon>Acetobacteraceae</taxon>
        <taxon>Gluconobacter</taxon>
    </lineage>
</organism>
<protein>
    <submittedName>
        <fullName evidence="1">Capsule polysaccharide export protein</fullName>
    </submittedName>
</protein>
<dbReference type="GO" id="GO:0005886">
    <property type="term" value="C:plasma membrane"/>
    <property type="evidence" value="ECO:0007669"/>
    <property type="project" value="TreeGrafter"/>
</dbReference>
<dbReference type="PANTHER" id="PTHR32309:SF13">
    <property type="entry name" value="FERRIC ENTEROBACTIN TRANSPORT PROTEIN FEPE"/>
    <property type="match status" value="1"/>
</dbReference>
<accession>A0A1B6VND5</accession>
<evidence type="ECO:0000313" key="2">
    <source>
        <dbReference type="Proteomes" id="UP000077786"/>
    </source>
</evidence>
<name>A0A1B6VND5_9PROT</name>
<dbReference type="EMBL" id="LUTU01000004">
    <property type="protein sequence ID" value="OAJ68730.1"/>
    <property type="molecule type" value="Genomic_DNA"/>
</dbReference>
<dbReference type="RefSeq" id="WP_046901329.1">
    <property type="nucleotide sequence ID" value="NZ_JAFEJB010000001.1"/>
</dbReference>
<gene>
    <name evidence="1" type="ORF">A0123_00289</name>
</gene>
<dbReference type="PATRIC" id="fig|38307.3.peg.308"/>